<dbReference type="EMBL" id="JARBJD010000230">
    <property type="protein sequence ID" value="KAK2946378.1"/>
    <property type="molecule type" value="Genomic_DNA"/>
</dbReference>
<proteinExistence type="predicted"/>
<dbReference type="EMBL" id="JARBJD010000180">
    <property type="protein sequence ID" value="KAK2948260.1"/>
    <property type="molecule type" value="Genomic_DNA"/>
</dbReference>
<evidence type="ECO:0000313" key="1">
    <source>
        <dbReference type="EMBL" id="KAK2946378.1"/>
    </source>
</evidence>
<comment type="caution">
    <text evidence="1">The sequence shown here is derived from an EMBL/GenBank/DDBJ whole genome shotgun (WGS) entry which is preliminary data.</text>
</comment>
<gene>
    <name evidence="2" type="ORF">BLNAU_16796</name>
    <name evidence="1" type="ORF">BLNAU_18739</name>
</gene>
<organism evidence="1 3">
    <name type="scientific">Blattamonas nauphoetae</name>
    <dbReference type="NCBI Taxonomy" id="2049346"/>
    <lineage>
        <taxon>Eukaryota</taxon>
        <taxon>Metamonada</taxon>
        <taxon>Preaxostyla</taxon>
        <taxon>Oxymonadida</taxon>
        <taxon>Blattamonas</taxon>
    </lineage>
</organism>
<reference evidence="1 3" key="1">
    <citation type="journal article" date="2022" name="bioRxiv">
        <title>Genomics of Preaxostyla Flagellates Illuminates Evolutionary Transitions and the Path Towards Mitochondrial Loss.</title>
        <authorList>
            <person name="Novak L.V.F."/>
            <person name="Treitli S.C."/>
            <person name="Pyrih J."/>
            <person name="Halakuc P."/>
            <person name="Pipaliya S.V."/>
            <person name="Vacek V."/>
            <person name="Brzon O."/>
            <person name="Soukal P."/>
            <person name="Eme L."/>
            <person name="Dacks J.B."/>
            <person name="Karnkowska A."/>
            <person name="Elias M."/>
            <person name="Hampl V."/>
        </authorList>
    </citation>
    <scope>NUCLEOTIDE SEQUENCE [LARGE SCALE GENOMIC DNA]</scope>
    <source>
        <strain evidence="1">NAU3</strain>
        <tissue evidence="1">Gut</tissue>
    </source>
</reference>
<evidence type="ECO:0000313" key="2">
    <source>
        <dbReference type="EMBL" id="KAK2948260.1"/>
    </source>
</evidence>
<accession>A0ABQ9X459</accession>
<keyword evidence="3" id="KW-1185">Reference proteome</keyword>
<dbReference type="Proteomes" id="UP001281761">
    <property type="component" value="Unassembled WGS sequence"/>
</dbReference>
<protein>
    <submittedName>
        <fullName evidence="1">Uncharacterized protein</fullName>
    </submittedName>
</protein>
<sequence length="102" mass="11656">MKIGDNKEGIRLMPSRADAVCLLSAKHECLLSEQVNRKVPKYTNARQVQEAIKFLTEKECRKNRECISLADQILCSAQKKMLSSCELWICSAFFYLSKPTAR</sequence>
<evidence type="ECO:0000313" key="3">
    <source>
        <dbReference type="Proteomes" id="UP001281761"/>
    </source>
</evidence>
<name>A0ABQ9X459_9EUKA</name>